<dbReference type="Proteomes" id="UP000799779">
    <property type="component" value="Unassembled WGS sequence"/>
</dbReference>
<feature type="domain" description="DUF676" evidence="8">
    <location>
        <begin position="26"/>
        <end position="207"/>
    </location>
</feature>
<dbReference type="GO" id="GO:0005739">
    <property type="term" value="C:mitochondrion"/>
    <property type="evidence" value="ECO:0007669"/>
    <property type="project" value="UniProtKB-SubCell"/>
</dbReference>
<dbReference type="GO" id="GO:0016020">
    <property type="term" value="C:membrane"/>
    <property type="evidence" value="ECO:0007669"/>
    <property type="project" value="UniProtKB-SubCell"/>
</dbReference>
<organism evidence="9 10">
    <name type="scientific">Amniculicola lignicola CBS 123094</name>
    <dbReference type="NCBI Taxonomy" id="1392246"/>
    <lineage>
        <taxon>Eukaryota</taxon>
        <taxon>Fungi</taxon>
        <taxon>Dikarya</taxon>
        <taxon>Ascomycota</taxon>
        <taxon>Pezizomycotina</taxon>
        <taxon>Dothideomycetes</taxon>
        <taxon>Pleosporomycetidae</taxon>
        <taxon>Pleosporales</taxon>
        <taxon>Amniculicolaceae</taxon>
        <taxon>Amniculicola</taxon>
    </lineage>
</organism>
<protein>
    <recommendedName>
        <fullName evidence="8">DUF676 domain-containing protein</fullName>
    </recommendedName>
</protein>
<evidence type="ECO:0000256" key="7">
    <source>
        <dbReference type="ARBA" id="ARBA00023136"/>
    </source>
</evidence>
<evidence type="ECO:0000256" key="1">
    <source>
        <dbReference type="ARBA" id="ARBA00004173"/>
    </source>
</evidence>
<dbReference type="PANTHER" id="PTHR48182">
    <property type="entry name" value="PROTEIN SERAC1"/>
    <property type="match status" value="1"/>
</dbReference>
<proteinExistence type="inferred from homology"/>
<dbReference type="SUPFAM" id="SSF53474">
    <property type="entry name" value="alpha/beta-Hydrolases"/>
    <property type="match status" value="1"/>
</dbReference>
<keyword evidence="5" id="KW-0256">Endoplasmic reticulum</keyword>
<dbReference type="Pfam" id="PF05057">
    <property type="entry name" value="DUF676"/>
    <property type="match status" value="1"/>
</dbReference>
<dbReference type="InterPro" id="IPR029058">
    <property type="entry name" value="AB_hydrolase_fold"/>
</dbReference>
<accession>A0A6A5W856</accession>
<dbReference type="AlphaFoldDB" id="A0A6A5W856"/>
<dbReference type="Gene3D" id="3.40.50.1820">
    <property type="entry name" value="alpha/beta hydrolase"/>
    <property type="match status" value="1"/>
</dbReference>
<dbReference type="GO" id="GO:0005783">
    <property type="term" value="C:endoplasmic reticulum"/>
    <property type="evidence" value="ECO:0007669"/>
    <property type="project" value="UniProtKB-SubCell"/>
</dbReference>
<name>A0A6A5W856_9PLEO</name>
<keyword evidence="10" id="KW-1185">Reference proteome</keyword>
<comment type="similarity">
    <text evidence="4">Belongs to the putative lipase ROG1 family.</text>
</comment>
<keyword evidence="7" id="KW-0472">Membrane</keyword>
<dbReference type="EMBL" id="ML977685">
    <property type="protein sequence ID" value="KAF1993816.1"/>
    <property type="molecule type" value="Genomic_DNA"/>
</dbReference>
<evidence type="ECO:0000256" key="6">
    <source>
        <dbReference type="ARBA" id="ARBA00023128"/>
    </source>
</evidence>
<keyword evidence="6" id="KW-0496">Mitochondrion</keyword>
<comment type="subcellular location">
    <subcellularLocation>
        <location evidence="2">Endoplasmic reticulum</location>
    </subcellularLocation>
    <subcellularLocation>
        <location evidence="3">Membrane</location>
    </subcellularLocation>
    <subcellularLocation>
        <location evidence="1">Mitochondrion</location>
    </subcellularLocation>
</comment>
<evidence type="ECO:0000313" key="10">
    <source>
        <dbReference type="Proteomes" id="UP000799779"/>
    </source>
</evidence>
<sequence length="273" mass="30670">MDFNTVELHVVRHPLKPPSRSPGYDVVAVHGLGGSREISWTTKDVFGQQVMWIKHLLPDYIEDPRVFAYDYTQGPQGDTVCLSVNVLKELAVKLLKRLLSQSTEKDRSLVFVGHNFGGFIIKQALLLAVNSREYSTIAAKTSLMIFFSTPHRAVDMNSWERMSCRMIFATYQRWQGKASDMIDKSSRTLIASSEDFQTIERIYNILNVFEKRESSSTGSPPVIGRYAATLGVPNAESIGREQTHLNICKFQSASDPVFQRVCKAIKTSKGEAS</sequence>
<dbReference type="InterPro" id="IPR007751">
    <property type="entry name" value="DUF676_lipase-like"/>
</dbReference>
<dbReference type="OrthoDB" id="5086500at2759"/>
<dbReference type="InterPro" id="IPR052374">
    <property type="entry name" value="SERAC1"/>
</dbReference>
<evidence type="ECO:0000256" key="2">
    <source>
        <dbReference type="ARBA" id="ARBA00004240"/>
    </source>
</evidence>
<reference evidence="9" key="1">
    <citation type="journal article" date="2020" name="Stud. Mycol.">
        <title>101 Dothideomycetes genomes: a test case for predicting lifestyles and emergence of pathogens.</title>
        <authorList>
            <person name="Haridas S."/>
            <person name="Albert R."/>
            <person name="Binder M."/>
            <person name="Bloem J."/>
            <person name="Labutti K."/>
            <person name="Salamov A."/>
            <person name="Andreopoulos B."/>
            <person name="Baker S."/>
            <person name="Barry K."/>
            <person name="Bills G."/>
            <person name="Bluhm B."/>
            <person name="Cannon C."/>
            <person name="Castanera R."/>
            <person name="Culley D."/>
            <person name="Daum C."/>
            <person name="Ezra D."/>
            <person name="Gonzalez J."/>
            <person name="Henrissat B."/>
            <person name="Kuo A."/>
            <person name="Liang C."/>
            <person name="Lipzen A."/>
            <person name="Lutzoni F."/>
            <person name="Magnuson J."/>
            <person name="Mondo S."/>
            <person name="Nolan M."/>
            <person name="Ohm R."/>
            <person name="Pangilinan J."/>
            <person name="Park H.-J."/>
            <person name="Ramirez L."/>
            <person name="Alfaro M."/>
            <person name="Sun H."/>
            <person name="Tritt A."/>
            <person name="Yoshinaga Y."/>
            <person name="Zwiers L.-H."/>
            <person name="Turgeon B."/>
            <person name="Goodwin S."/>
            <person name="Spatafora J."/>
            <person name="Crous P."/>
            <person name="Grigoriev I."/>
        </authorList>
    </citation>
    <scope>NUCLEOTIDE SEQUENCE</scope>
    <source>
        <strain evidence="9">CBS 123094</strain>
    </source>
</reference>
<dbReference type="PANTHER" id="PTHR48182:SF2">
    <property type="entry name" value="PROTEIN SERAC1"/>
    <property type="match status" value="1"/>
</dbReference>
<gene>
    <name evidence="9" type="ORF">P154DRAFT_57030</name>
</gene>
<evidence type="ECO:0000259" key="8">
    <source>
        <dbReference type="Pfam" id="PF05057"/>
    </source>
</evidence>
<evidence type="ECO:0000256" key="4">
    <source>
        <dbReference type="ARBA" id="ARBA00007920"/>
    </source>
</evidence>
<evidence type="ECO:0000313" key="9">
    <source>
        <dbReference type="EMBL" id="KAF1993816.1"/>
    </source>
</evidence>
<evidence type="ECO:0000256" key="5">
    <source>
        <dbReference type="ARBA" id="ARBA00022824"/>
    </source>
</evidence>
<evidence type="ECO:0000256" key="3">
    <source>
        <dbReference type="ARBA" id="ARBA00004370"/>
    </source>
</evidence>